<keyword evidence="17" id="KW-1185">Reference proteome</keyword>
<dbReference type="PIRSF" id="PIRSF002811">
    <property type="entry name" value="DnaG"/>
    <property type="match status" value="1"/>
</dbReference>
<dbReference type="InterPro" id="IPR036977">
    <property type="entry name" value="DNA_primase_Znf_CHC2"/>
</dbReference>
<dbReference type="SUPFAM" id="SSF57783">
    <property type="entry name" value="Zinc beta-ribbon"/>
    <property type="match status" value="1"/>
</dbReference>
<comment type="catalytic activity">
    <reaction evidence="12">
        <text>ssDNA + n NTP = ssDNA/pppN(pN)n-1 hybrid + (n-1) diphosphate.</text>
        <dbReference type="EC" id="2.7.7.101"/>
    </reaction>
</comment>
<name>B3ESS6_AMOA5</name>
<dbReference type="CDD" id="cd03364">
    <property type="entry name" value="TOPRIM_DnaG_primases"/>
    <property type="match status" value="1"/>
</dbReference>
<feature type="zinc finger region" description="CHC2-type" evidence="12 14">
    <location>
        <begin position="37"/>
        <end position="61"/>
    </location>
</feature>
<evidence type="ECO:0000256" key="11">
    <source>
        <dbReference type="ARBA" id="ARBA00023163"/>
    </source>
</evidence>
<evidence type="ECO:0000256" key="13">
    <source>
        <dbReference type="PIRNR" id="PIRNR002811"/>
    </source>
</evidence>
<proteinExistence type="inferred from homology"/>
<dbReference type="GO" id="GO:0000428">
    <property type="term" value="C:DNA-directed RNA polymerase complex"/>
    <property type="evidence" value="ECO:0007669"/>
    <property type="project" value="UniProtKB-KW"/>
</dbReference>
<comment type="function">
    <text evidence="12 13">RNA polymerase that catalyzes the synthesis of short RNA molecules used as primers for DNA polymerase during DNA replication.</text>
</comment>
<dbReference type="STRING" id="452471.Aasi_0912"/>
<comment type="cofactor">
    <cofactor evidence="12 13 14">
        <name>Zn(2+)</name>
        <dbReference type="ChEBI" id="CHEBI:29105"/>
    </cofactor>
    <text evidence="12 13 14">Binds 1 zinc ion per monomer.</text>
</comment>
<dbReference type="FunFam" id="3.90.980.10:FF:000001">
    <property type="entry name" value="DNA primase"/>
    <property type="match status" value="1"/>
</dbReference>
<dbReference type="InterPro" id="IPR013264">
    <property type="entry name" value="DNAG_N"/>
</dbReference>
<organism evidence="16 17">
    <name type="scientific">Amoebophilus asiaticus (strain 5a2)</name>
    <dbReference type="NCBI Taxonomy" id="452471"/>
    <lineage>
        <taxon>Bacteria</taxon>
        <taxon>Pseudomonadati</taxon>
        <taxon>Bacteroidota</taxon>
        <taxon>Cytophagia</taxon>
        <taxon>Cytophagales</taxon>
        <taxon>Amoebophilaceae</taxon>
        <taxon>Candidatus Amoebophilus</taxon>
    </lineage>
</organism>
<reference evidence="16 17" key="1">
    <citation type="journal article" date="2010" name="J. Bacteriol.">
        <title>The genome of the amoeba symbiont 'Candidatus Amoebophilus asiaticus' reveals common mechanisms for host cell interaction among amoeba-associated bacteria.</title>
        <authorList>
            <person name="Schmitz-Esser S."/>
            <person name="Tischler P."/>
            <person name="Arnold R."/>
            <person name="Montanaro J."/>
            <person name="Wagner M."/>
            <person name="Rattei T."/>
            <person name="Horn M."/>
        </authorList>
    </citation>
    <scope>NUCLEOTIDE SEQUENCE [LARGE SCALE GENOMIC DNA]</scope>
    <source>
        <strain evidence="16 17">5a2</strain>
    </source>
</reference>
<dbReference type="AlphaFoldDB" id="B3ESS6"/>
<keyword evidence="6 12" id="KW-0479">Metal-binding</keyword>
<dbReference type="SMART" id="SM00400">
    <property type="entry name" value="ZnF_CHCC"/>
    <property type="match status" value="1"/>
</dbReference>
<evidence type="ECO:0000313" key="17">
    <source>
        <dbReference type="Proteomes" id="UP000001227"/>
    </source>
</evidence>
<dbReference type="InterPro" id="IPR002694">
    <property type="entry name" value="Znf_CHC2"/>
</dbReference>
<evidence type="ECO:0000256" key="5">
    <source>
        <dbReference type="ARBA" id="ARBA00022705"/>
    </source>
</evidence>
<evidence type="ECO:0000256" key="9">
    <source>
        <dbReference type="ARBA" id="ARBA00022842"/>
    </source>
</evidence>
<dbReference type="PANTHER" id="PTHR30313:SF2">
    <property type="entry name" value="DNA PRIMASE"/>
    <property type="match status" value="1"/>
</dbReference>
<gene>
    <name evidence="12" type="primary">dnaG</name>
    <name evidence="16" type="ordered locus">Aasi_0912</name>
</gene>
<keyword evidence="4 12" id="KW-0548">Nucleotidyltransferase</keyword>
<sequence>MLNQETIQAVQQAALIEEVVGDFVTLKKRGQNLWACCPFHHERTPSFSVSPSKGFYKCFGCDAAGDSIAFIKAIEGISFIEAVKYLATKYSIPIQETEEGHKDIAAQHERDSLYILMKLANNYYIQNLWEHSEGQRIGHAYLKERGITDDFIKQFELGYSLDSWQGFHEYALKQGYTDGLLEKAGLIVHNQEKLYDRFRGRVIFPIHNLSGKVIAFAARILKPADNQPKYVNSPETPIYHKSDVLYGIYQAKQKIKQVDKCFLVEGYTDVISLHMAGIENVVASSGTALTDSQIQLVSRFTKHITVLFDGDTAGIKAALRGVDKILEKGLHVKVILLPPGEDPDSYSKKLDSLAFQTYLQEHEQDFITFKAKLLMEGIGDDPTQKAEAIKEILQSIALIPDAVNRTLFLQQCSRLLDINEGVLLGEHNKILVRKEKEHHRPHKLVHNPVNELQLTAKRGELIPLNWAATIEAYEQESIRLLLNYGSIILEDGNPLSTYLLQELADVPFQHPVYKHILSTYEELALQEQVIDINFFVQHTDERIQKTAIDLTASPYEVSDKWQEKYQINISKEEDNLYRNAYKNILRLKLRLIHQLIEENNKLLKNTVHEPEEEDKLLQVYATLKQSETAIAQQLGMVIIG</sequence>
<dbReference type="InterPro" id="IPR019475">
    <property type="entry name" value="DNA_primase_DnaB-bd"/>
</dbReference>
<keyword evidence="9" id="KW-0460">Magnesium</keyword>
<comment type="subunit">
    <text evidence="12">Monomer. Interacts with DnaB.</text>
</comment>
<evidence type="ECO:0000256" key="14">
    <source>
        <dbReference type="PIRSR" id="PIRSR002811-1"/>
    </source>
</evidence>
<evidence type="ECO:0000256" key="12">
    <source>
        <dbReference type="HAMAP-Rule" id="MF_00974"/>
    </source>
</evidence>
<feature type="domain" description="Toprim" evidence="15">
    <location>
        <begin position="259"/>
        <end position="340"/>
    </location>
</feature>
<evidence type="ECO:0000256" key="10">
    <source>
        <dbReference type="ARBA" id="ARBA00023125"/>
    </source>
</evidence>
<dbReference type="GO" id="GO:1990077">
    <property type="term" value="C:primosome complex"/>
    <property type="evidence" value="ECO:0007669"/>
    <property type="project" value="UniProtKB-KW"/>
</dbReference>
<evidence type="ECO:0000259" key="15">
    <source>
        <dbReference type="PROSITE" id="PS50880"/>
    </source>
</evidence>
<dbReference type="Gene3D" id="3.40.1360.10">
    <property type="match status" value="1"/>
</dbReference>
<evidence type="ECO:0000256" key="1">
    <source>
        <dbReference type="ARBA" id="ARBA00022478"/>
    </source>
</evidence>
<dbReference type="Pfam" id="PF10410">
    <property type="entry name" value="DnaB_bind"/>
    <property type="match status" value="1"/>
</dbReference>
<dbReference type="InterPro" id="IPR006295">
    <property type="entry name" value="DNA_primase_DnaG"/>
</dbReference>
<comment type="domain">
    <text evidence="12">Contains an N-terminal zinc-binding domain, a central core domain that contains the primase activity, and a C-terminal DnaB-binding domain.</text>
</comment>
<dbReference type="HAMAP" id="MF_00974">
    <property type="entry name" value="DNA_primase_DnaG"/>
    <property type="match status" value="1"/>
</dbReference>
<dbReference type="InterPro" id="IPR050219">
    <property type="entry name" value="DnaG_primase"/>
</dbReference>
<evidence type="ECO:0000256" key="8">
    <source>
        <dbReference type="ARBA" id="ARBA00022833"/>
    </source>
</evidence>
<dbReference type="Gene3D" id="3.90.580.10">
    <property type="entry name" value="Zinc finger, CHC2-type domain"/>
    <property type="match status" value="1"/>
</dbReference>
<dbReference type="Pfam" id="PF13155">
    <property type="entry name" value="Toprim_2"/>
    <property type="match status" value="1"/>
</dbReference>
<dbReference type="FunFam" id="3.40.1360.10:FF:000002">
    <property type="entry name" value="DNA primase"/>
    <property type="match status" value="1"/>
</dbReference>
<dbReference type="NCBIfam" id="TIGR01391">
    <property type="entry name" value="dnaG"/>
    <property type="match status" value="1"/>
</dbReference>
<evidence type="ECO:0000256" key="7">
    <source>
        <dbReference type="ARBA" id="ARBA00022771"/>
    </source>
</evidence>
<dbReference type="GO" id="GO:0008270">
    <property type="term" value="F:zinc ion binding"/>
    <property type="evidence" value="ECO:0007669"/>
    <property type="project" value="UniProtKB-UniRule"/>
</dbReference>
<dbReference type="InterPro" id="IPR006171">
    <property type="entry name" value="TOPRIM_dom"/>
</dbReference>
<evidence type="ECO:0000256" key="2">
    <source>
        <dbReference type="ARBA" id="ARBA00022515"/>
    </source>
</evidence>
<keyword evidence="5 12" id="KW-0235">DNA replication</keyword>
<dbReference type="SMART" id="SM00493">
    <property type="entry name" value="TOPRIM"/>
    <property type="match status" value="1"/>
</dbReference>
<protein>
    <recommendedName>
        <fullName evidence="12 13">DNA primase</fullName>
        <ecNumber evidence="12">2.7.7.101</ecNumber>
    </recommendedName>
</protein>
<dbReference type="EC" id="2.7.7.101" evidence="12"/>
<dbReference type="PANTHER" id="PTHR30313">
    <property type="entry name" value="DNA PRIMASE"/>
    <property type="match status" value="1"/>
</dbReference>
<dbReference type="OrthoDB" id="9803773at2"/>
<evidence type="ECO:0000256" key="6">
    <source>
        <dbReference type="ARBA" id="ARBA00022723"/>
    </source>
</evidence>
<keyword evidence="7 12" id="KW-0863">Zinc-finger</keyword>
<dbReference type="KEGG" id="aas:Aasi_0912"/>
<evidence type="ECO:0000256" key="4">
    <source>
        <dbReference type="ARBA" id="ARBA00022695"/>
    </source>
</evidence>
<dbReference type="Pfam" id="PF01807">
    <property type="entry name" value="Zn_ribbon_DnaG"/>
    <property type="match status" value="1"/>
</dbReference>
<dbReference type="SUPFAM" id="SSF56731">
    <property type="entry name" value="DNA primase core"/>
    <property type="match status" value="1"/>
</dbReference>
<dbReference type="InterPro" id="IPR034151">
    <property type="entry name" value="TOPRIM_DnaG_bac"/>
</dbReference>
<dbReference type="GO" id="GO:0005737">
    <property type="term" value="C:cytoplasm"/>
    <property type="evidence" value="ECO:0007669"/>
    <property type="project" value="TreeGrafter"/>
</dbReference>
<dbReference type="InterPro" id="IPR030846">
    <property type="entry name" value="DnaG_bac"/>
</dbReference>
<evidence type="ECO:0000313" key="16">
    <source>
        <dbReference type="EMBL" id="ACE06278.1"/>
    </source>
</evidence>
<keyword evidence="3 12" id="KW-0808">Transferase</keyword>
<keyword evidence="10 12" id="KW-0238">DNA-binding</keyword>
<keyword evidence="8 12" id="KW-0862">Zinc</keyword>
<keyword evidence="11 12" id="KW-0804">Transcription</keyword>
<dbReference type="FunFam" id="3.90.580.10:FF:000001">
    <property type="entry name" value="DNA primase"/>
    <property type="match status" value="1"/>
</dbReference>
<dbReference type="HOGENOM" id="CLU_013501_3_0_10"/>
<dbReference type="InterPro" id="IPR037068">
    <property type="entry name" value="DNA_primase_core_N_sf"/>
</dbReference>
<comment type="similarity">
    <text evidence="12 13">Belongs to the DnaG primase family.</text>
</comment>
<accession>B3ESS6</accession>
<dbReference type="Pfam" id="PF08275">
    <property type="entry name" value="DNAG_N"/>
    <property type="match status" value="1"/>
</dbReference>
<keyword evidence="1 12" id="KW-0240">DNA-directed RNA polymerase</keyword>
<evidence type="ECO:0000256" key="3">
    <source>
        <dbReference type="ARBA" id="ARBA00022679"/>
    </source>
</evidence>
<dbReference type="GO" id="GO:0003677">
    <property type="term" value="F:DNA binding"/>
    <property type="evidence" value="ECO:0007669"/>
    <property type="project" value="UniProtKB-KW"/>
</dbReference>
<dbReference type="eggNOG" id="COG0358">
    <property type="taxonomic scope" value="Bacteria"/>
</dbReference>
<dbReference type="GO" id="GO:0003899">
    <property type="term" value="F:DNA-directed RNA polymerase activity"/>
    <property type="evidence" value="ECO:0007669"/>
    <property type="project" value="UniProtKB-UniRule"/>
</dbReference>
<dbReference type="RefSeq" id="WP_012473043.1">
    <property type="nucleotide sequence ID" value="NC_010830.1"/>
</dbReference>
<dbReference type="GO" id="GO:0006269">
    <property type="term" value="P:DNA replication, synthesis of primer"/>
    <property type="evidence" value="ECO:0007669"/>
    <property type="project" value="UniProtKB-UniRule"/>
</dbReference>
<keyword evidence="2 12" id="KW-0639">Primosome</keyword>
<dbReference type="Proteomes" id="UP000001227">
    <property type="component" value="Chromosome"/>
</dbReference>
<dbReference type="Gene3D" id="3.90.980.10">
    <property type="entry name" value="DNA primase, catalytic core, N-terminal domain"/>
    <property type="match status" value="1"/>
</dbReference>
<dbReference type="PROSITE" id="PS50880">
    <property type="entry name" value="TOPRIM"/>
    <property type="match status" value="1"/>
</dbReference>
<dbReference type="EMBL" id="CP001102">
    <property type="protein sequence ID" value="ACE06278.1"/>
    <property type="molecule type" value="Genomic_DNA"/>
</dbReference>